<accession>A0A517P285</accession>
<organism evidence="1 2">
    <name type="scientific">Stieleria marina</name>
    <dbReference type="NCBI Taxonomy" id="1930275"/>
    <lineage>
        <taxon>Bacteria</taxon>
        <taxon>Pseudomonadati</taxon>
        <taxon>Planctomycetota</taxon>
        <taxon>Planctomycetia</taxon>
        <taxon>Pirellulales</taxon>
        <taxon>Pirellulaceae</taxon>
        <taxon>Stieleria</taxon>
    </lineage>
</organism>
<dbReference type="AlphaFoldDB" id="A0A517P285"/>
<sequence length="83" mass="9888">MRTKLVHEIRQGLLVVRIRRAKSRATVRHMLSIHRLYKNGDLWHESTRFGQDDIPFIRFLLDEAHTWMIEQESDSMAETEGVK</sequence>
<reference evidence="1 2" key="1">
    <citation type="submission" date="2019-02" db="EMBL/GenBank/DDBJ databases">
        <title>Deep-cultivation of Planctomycetes and their phenomic and genomic characterization uncovers novel biology.</title>
        <authorList>
            <person name="Wiegand S."/>
            <person name="Jogler M."/>
            <person name="Boedeker C."/>
            <person name="Pinto D."/>
            <person name="Vollmers J."/>
            <person name="Rivas-Marin E."/>
            <person name="Kohn T."/>
            <person name="Peeters S.H."/>
            <person name="Heuer A."/>
            <person name="Rast P."/>
            <person name="Oberbeckmann S."/>
            <person name="Bunk B."/>
            <person name="Jeske O."/>
            <person name="Meyerdierks A."/>
            <person name="Storesund J.E."/>
            <person name="Kallscheuer N."/>
            <person name="Luecker S."/>
            <person name="Lage O.M."/>
            <person name="Pohl T."/>
            <person name="Merkel B.J."/>
            <person name="Hornburger P."/>
            <person name="Mueller R.-W."/>
            <person name="Bruemmer F."/>
            <person name="Labrenz M."/>
            <person name="Spormann A.M."/>
            <person name="Op den Camp H."/>
            <person name="Overmann J."/>
            <person name="Amann R."/>
            <person name="Jetten M.S.M."/>
            <person name="Mascher T."/>
            <person name="Medema M.H."/>
            <person name="Devos D.P."/>
            <person name="Kaster A.-K."/>
            <person name="Ovreas L."/>
            <person name="Rohde M."/>
            <person name="Galperin M.Y."/>
            <person name="Jogler C."/>
        </authorList>
    </citation>
    <scope>NUCLEOTIDE SEQUENCE [LARGE SCALE GENOMIC DNA]</scope>
    <source>
        <strain evidence="1 2">K23_9</strain>
    </source>
</reference>
<dbReference type="Proteomes" id="UP000319817">
    <property type="component" value="Chromosome"/>
</dbReference>
<name>A0A517P285_9BACT</name>
<evidence type="ECO:0000313" key="2">
    <source>
        <dbReference type="Proteomes" id="UP000319817"/>
    </source>
</evidence>
<keyword evidence="2" id="KW-1185">Reference proteome</keyword>
<protein>
    <submittedName>
        <fullName evidence="1">Uncharacterized protein</fullName>
    </submittedName>
</protein>
<gene>
    <name evidence="1" type="ORF">K239x_55040</name>
</gene>
<evidence type="ECO:0000313" key="1">
    <source>
        <dbReference type="EMBL" id="QDT13486.1"/>
    </source>
</evidence>
<proteinExistence type="predicted"/>
<dbReference type="EMBL" id="CP036526">
    <property type="protein sequence ID" value="QDT13486.1"/>
    <property type="molecule type" value="Genomic_DNA"/>
</dbReference>